<dbReference type="Proteomes" id="UP001595848">
    <property type="component" value="Unassembled WGS sequence"/>
</dbReference>
<keyword evidence="1" id="KW-0732">Signal</keyword>
<proteinExistence type="inferred from homology"/>
<name>A0ABV8NS99_9BURK</name>
<dbReference type="InterPro" id="IPR009094">
    <property type="entry name" value="DiS-bond_isomerase_DsbC/G_N_sf"/>
</dbReference>
<dbReference type="PANTHER" id="PTHR35272:SF4">
    <property type="entry name" value="THIOL:DISULFIDE INTERCHANGE PROTEIN DSBG"/>
    <property type="match status" value="1"/>
</dbReference>
<comment type="caution">
    <text evidence="3">The sequence shown here is derived from an EMBL/GenBank/DDBJ whole genome shotgun (WGS) entry which is preliminary data.</text>
</comment>
<organism evidence="3 4">
    <name type="scientific">Candidimonas humi</name>
    <dbReference type="NCBI Taxonomy" id="683355"/>
    <lineage>
        <taxon>Bacteria</taxon>
        <taxon>Pseudomonadati</taxon>
        <taxon>Pseudomonadota</taxon>
        <taxon>Betaproteobacteria</taxon>
        <taxon>Burkholderiales</taxon>
        <taxon>Alcaligenaceae</taxon>
        <taxon>Candidimonas</taxon>
    </lineage>
</organism>
<dbReference type="SUPFAM" id="SSF54423">
    <property type="entry name" value="DsbC/DsbG N-terminal domain-like"/>
    <property type="match status" value="1"/>
</dbReference>
<comment type="function">
    <text evidence="1">Required for disulfide bond formation in some periplasmic proteins. Acts by transferring its disulfide bond to other proteins and is reduced in the process.</text>
</comment>
<dbReference type="Pfam" id="PF13098">
    <property type="entry name" value="Thioredoxin_2"/>
    <property type="match status" value="1"/>
</dbReference>
<dbReference type="GO" id="GO:0016491">
    <property type="term" value="F:oxidoreductase activity"/>
    <property type="evidence" value="ECO:0007669"/>
    <property type="project" value="UniProtKB-KW"/>
</dbReference>
<dbReference type="Gene3D" id="3.40.30.10">
    <property type="entry name" value="Glutaredoxin"/>
    <property type="match status" value="1"/>
</dbReference>
<dbReference type="PROSITE" id="PS51257">
    <property type="entry name" value="PROKAR_LIPOPROTEIN"/>
    <property type="match status" value="1"/>
</dbReference>
<feature type="signal peptide" evidence="1">
    <location>
        <begin position="1"/>
        <end position="26"/>
    </location>
</feature>
<dbReference type="PANTHER" id="PTHR35272">
    <property type="entry name" value="THIOL:DISULFIDE INTERCHANGE PROTEIN DSBC-RELATED"/>
    <property type="match status" value="1"/>
</dbReference>
<dbReference type="InterPro" id="IPR012336">
    <property type="entry name" value="Thioredoxin-like_fold"/>
</dbReference>
<comment type="subcellular location">
    <subcellularLocation>
        <location evidence="1">Periplasm</location>
    </subcellularLocation>
</comment>
<feature type="domain" description="Thioredoxin-like fold" evidence="2">
    <location>
        <begin position="150"/>
        <end position="281"/>
    </location>
</feature>
<evidence type="ECO:0000256" key="1">
    <source>
        <dbReference type="RuleBase" id="RU364038"/>
    </source>
</evidence>
<protein>
    <recommendedName>
        <fullName evidence="1">Thiol:disulfide interchange protein</fullName>
    </recommendedName>
</protein>
<reference evidence="4" key="1">
    <citation type="journal article" date="2019" name="Int. J. Syst. Evol. Microbiol.">
        <title>The Global Catalogue of Microorganisms (GCM) 10K type strain sequencing project: providing services to taxonomists for standard genome sequencing and annotation.</title>
        <authorList>
            <consortium name="The Broad Institute Genomics Platform"/>
            <consortium name="The Broad Institute Genome Sequencing Center for Infectious Disease"/>
            <person name="Wu L."/>
            <person name="Ma J."/>
        </authorList>
    </citation>
    <scope>NUCLEOTIDE SEQUENCE [LARGE SCALE GENOMIC DNA]</scope>
    <source>
        <strain evidence="4">LMG 24813</strain>
    </source>
</reference>
<evidence type="ECO:0000259" key="2">
    <source>
        <dbReference type="Pfam" id="PF13098"/>
    </source>
</evidence>
<dbReference type="EMBL" id="JBHSBV010000001">
    <property type="protein sequence ID" value="MFC4199865.1"/>
    <property type="molecule type" value="Genomic_DNA"/>
</dbReference>
<comment type="similarity">
    <text evidence="1">Belongs to the thioredoxin family. DsbC subfamily.</text>
</comment>
<dbReference type="CDD" id="cd03020">
    <property type="entry name" value="DsbA_DsbC_DsbG"/>
    <property type="match status" value="1"/>
</dbReference>
<dbReference type="SUPFAM" id="SSF52833">
    <property type="entry name" value="Thioredoxin-like"/>
    <property type="match status" value="1"/>
</dbReference>
<feature type="chain" id="PRO_5044987829" description="Thiol:disulfide interchange protein" evidence="1">
    <location>
        <begin position="27"/>
        <end position="284"/>
    </location>
</feature>
<dbReference type="NCBIfam" id="NF008657">
    <property type="entry name" value="PRK11657.1"/>
    <property type="match status" value="1"/>
</dbReference>
<evidence type="ECO:0000313" key="4">
    <source>
        <dbReference type="Proteomes" id="UP001595848"/>
    </source>
</evidence>
<dbReference type="InterPro" id="IPR051470">
    <property type="entry name" value="Thiol:disulfide_interchange"/>
</dbReference>
<evidence type="ECO:0000313" key="3">
    <source>
        <dbReference type="EMBL" id="MFC4199865.1"/>
    </source>
</evidence>
<accession>A0ABV8NS99</accession>
<dbReference type="RefSeq" id="WP_246600219.1">
    <property type="nucleotide sequence ID" value="NZ_JAHTBN010000001.1"/>
</dbReference>
<keyword evidence="1" id="KW-0676">Redox-active center</keyword>
<dbReference type="InterPro" id="IPR036249">
    <property type="entry name" value="Thioredoxin-like_sf"/>
</dbReference>
<dbReference type="Gene3D" id="3.10.450.70">
    <property type="entry name" value="Disulphide bond isomerase, DsbC/G, N-terminal"/>
    <property type="match status" value="1"/>
</dbReference>
<keyword evidence="3" id="KW-0560">Oxidoreductase</keyword>
<keyword evidence="4" id="KW-1185">Reference proteome</keyword>
<sequence>MSARKYFLSVFAGISMLAAACGSAAAADSTANTAASAAAAANQPAEKSADKTANANYPAVIRSLQQQGLGDVQEFKAGPGLRGFAGMAGEDPTTVYVMPDGNAIVGTRISPDGRVVDEALVQKLMAKPMSDALWDKLASSTWIRDGKADAPRIVYMFSDPNCPYCHRFWAAARPWVDAGKVQLRNLLVGVIKPDSSTKAAAILGASDRTAALEQNERNFEKGGITPAASVPPDVRKILGSNQAFMVELGFQGTPGIVYQDENGLAQRLTGMPQPEDLGKILGPR</sequence>
<dbReference type="InterPro" id="IPR033954">
    <property type="entry name" value="DiS-bond_Isoase_DsbC/G"/>
</dbReference>
<keyword evidence="1" id="KW-0574">Periplasm</keyword>
<gene>
    <name evidence="3" type="primary">dsbG</name>
    <name evidence="3" type="ORF">ACFOY1_02765</name>
</gene>